<evidence type="ECO:0000256" key="1">
    <source>
        <dbReference type="SAM" id="SignalP"/>
    </source>
</evidence>
<dbReference type="AlphaFoldDB" id="A0AB38NYA0"/>
<evidence type="ECO:0000313" key="2">
    <source>
        <dbReference type="EMBL" id="TKK13659.1"/>
    </source>
</evidence>
<reference evidence="2 3" key="1">
    <citation type="journal article" date="2019" name="Sci. Rep.">
        <title>Differences in resource use lead to coexistence of seed-transmitted microbial populations.</title>
        <authorList>
            <person name="Torres-Cortes G."/>
            <person name="Garcia B.J."/>
            <person name="Compant S."/>
            <person name="Rezki S."/>
            <person name="Jones P."/>
            <person name="Preveaux A."/>
            <person name="Briand M."/>
            <person name="Roulet A."/>
            <person name="Bouchez O."/>
            <person name="Jacobson D."/>
            <person name="Barret M."/>
        </authorList>
    </citation>
    <scope>NUCLEOTIDE SEQUENCE [LARGE SCALE GENOMIC DNA]</scope>
    <source>
        <strain evidence="2 3">CFBP13530</strain>
    </source>
</reference>
<accession>A0AB38NYA0</accession>
<dbReference type="EMBL" id="QGAL01000013">
    <property type="protein sequence ID" value="TKK13659.1"/>
    <property type="molecule type" value="Genomic_DNA"/>
</dbReference>
<dbReference type="PROSITE" id="PS51257">
    <property type="entry name" value="PROKAR_LIPOPROTEIN"/>
    <property type="match status" value="1"/>
</dbReference>
<proteinExistence type="predicted"/>
<keyword evidence="1" id="KW-0732">Signal</keyword>
<comment type="caution">
    <text evidence="2">The sequence shown here is derived from an EMBL/GenBank/DDBJ whole genome shotgun (WGS) entry which is preliminary data.</text>
</comment>
<gene>
    <name evidence="2" type="ORF">EcCFBP13530_22935</name>
</gene>
<protein>
    <recommendedName>
        <fullName evidence="4">Lipoprotein</fullName>
    </recommendedName>
</protein>
<evidence type="ECO:0000313" key="3">
    <source>
        <dbReference type="Proteomes" id="UP000306327"/>
    </source>
</evidence>
<evidence type="ECO:0008006" key="4">
    <source>
        <dbReference type="Google" id="ProtNLM"/>
    </source>
</evidence>
<feature type="signal peptide" evidence="1">
    <location>
        <begin position="1"/>
        <end position="24"/>
    </location>
</feature>
<sequence>MKKAFLVTGLVVGAFLLSACNDDAKEFDGNWKAVSTADGKPLLKWMDERMAISCKDGSCHVVSKSLNSGTWFTQDSDWKVENKTTISTANSLESMHLKNGKIYRSNRVYEKQME</sequence>
<organism evidence="2 3">
    <name type="scientific">Enterobacter cancerogenus</name>
    <dbReference type="NCBI Taxonomy" id="69218"/>
    <lineage>
        <taxon>Bacteria</taxon>
        <taxon>Pseudomonadati</taxon>
        <taxon>Pseudomonadota</taxon>
        <taxon>Gammaproteobacteria</taxon>
        <taxon>Enterobacterales</taxon>
        <taxon>Enterobacteriaceae</taxon>
        <taxon>Enterobacter</taxon>
        <taxon>Enterobacter cloacae complex</taxon>
    </lineage>
</organism>
<name>A0AB38NYA0_9ENTR</name>
<feature type="chain" id="PRO_5044233691" description="Lipoprotein" evidence="1">
    <location>
        <begin position="25"/>
        <end position="114"/>
    </location>
</feature>
<dbReference type="RefSeq" id="WP_137273538.1">
    <property type="nucleotide sequence ID" value="NZ_QGAL01000013.1"/>
</dbReference>
<dbReference type="Proteomes" id="UP000306327">
    <property type="component" value="Unassembled WGS sequence"/>
</dbReference>